<keyword evidence="3" id="KW-0732">Signal</keyword>
<protein>
    <recommendedName>
        <fullName evidence="5">Receptor ligand binding region domain-containing protein</fullName>
    </recommendedName>
</protein>
<feature type="compositionally biased region" description="Basic and acidic residues" evidence="1">
    <location>
        <begin position="646"/>
        <end position="658"/>
    </location>
</feature>
<feature type="region of interest" description="Disordered" evidence="1">
    <location>
        <begin position="479"/>
        <end position="529"/>
    </location>
</feature>
<feature type="chain" id="PRO_5034003775" description="Receptor ligand binding region domain-containing protein" evidence="3">
    <location>
        <begin position="32"/>
        <end position="658"/>
    </location>
</feature>
<feature type="compositionally biased region" description="Basic and acidic residues" evidence="1">
    <location>
        <begin position="506"/>
        <end position="519"/>
    </location>
</feature>
<dbReference type="EMBL" id="HBUF01231570">
    <property type="protein sequence ID" value="CAG6673614.1"/>
    <property type="molecule type" value="Transcribed_RNA"/>
</dbReference>
<feature type="signal peptide" evidence="3">
    <location>
        <begin position="1"/>
        <end position="31"/>
    </location>
</feature>
<name>A0A8D8SPJ7_9HEMI</name>
<evidence type="ECO:0000256" key="2">
    <source>
        <dbReference type="SAM" id="Phobius"/>
    </source>
</evidence>
<sequence>MGICSTNGLESSVKCLTALLLLQILIIPAACLCNEYEAKTTALVNILLDETGGPNCEHIKLGAIQERAAIEYAVHSVNMALKRDGFDIKIQANTFDTCSKVQNIKKMVLKALVTSEQTCPEPPLLLGFIGPQNPDLLNETRKVTNVFSTLHILGVNHEENKYDDPRSRQETEDIVYLYDHYVEHKYEIIDTTLKKLNWASFILVTDESELSVNTGNHFLTARHALQSSNPCVVGDIVRLPRDKADVYMFYKKLLLQLEAGHQDGLVIIVNEMSTILAEFLRKFGTEHPTLLSLNKVGIGAWQVPNNNQFFLLQETSPPEMASEVGPFINRTAFNQFIKQEENEMKSTMCVNKEAVECDKIKLSEDILYNAPFDSSILTPIYTLHLLAATLRSLHRLKCKSEGSNLCPKLITINKADDLNTNIRRATSMYDKELNIRFAMNAEPLVHIYNVDLMDNKLKQVAKVHRSHFELLPNRKLPVKPFPNENPTKRPSCRHPATDLSPALDNELGRNNDGKTRKENTFGGGIDITRNRIPNKDDDARLEDTTVKTIVMSTQTSRPSIWHFIPNVRNIESTDDYVNIAIVLVSAGSAFFIVMICVICCLWKIFRIKTDKGDRDGYDNRSIRSVESGARVRMETRQKKRNSRPMRRNDSERSARSVE</sequence>
<keyword evidence="2" id="KW-0812">Transmembrane</keyword>
<organism evidence="4">
    <name type="scientific">Cacopsylla melanoneura</name>
    <dbReference type="NCBI Taxonomy" id="428564"/>
    <lineage>
        <taxon>Eukaryota</taxon>
        <taxon>Metazoa</taxon>
        <taxon>Ecdysozoa</taxon>
        <taxon>Arthropoda</taxon>
        <taxon>Hexapoda</taxon>
        <taxon>Insecta</taxon>
        <taxon>Pterygota</taxon>
        <taxon>Neoptera</taxon>
        <taxon>Paraneoptera</taxon>
        <taxon>Hemiptera</taxon>
        <taxon>Sternorrhyncha</taxon>
        <taxon>Psylloidea</taxon>
        <taxon>Psyllidae</taxon>
        <taxon>Psyllinae</taxon>
        <taxon>Cacopsylla</taxon>
    </lineage>
</organism>
<keyword evidence="2" id="KW-0472">Membrane</keyword>
<proteinExistence type="predicted"/>
<evidence type="ECO:0000256" key="1">
    <source>
        <dbReference type="SAM" id="MobiDB-lite"/>
    </source>
</evidence>
<evidence type="ECO:0000313" key="4">
    <source>
        <dbReference type="EMBL" id="CAG6673614.1"/>
    </source>
</evidence>
<accession>A0A8D8SPJ7</accession>
<feature type="region of interest" description="Disordered" evidence="1">
    <location>
        <begin position="628"/>
        <end position="658"/>
    </location>
</feature>
<reference evidence="4" key="1">
    <citation type="submission" date="2021-05" db="EMBL/GenBank/DDBJ databases">
        <authorList>
            <person name="Alioto T."/>
            <person name="Alioto T."/>
            <person name="Gomez Garrido J."/>
        </authorList>
    </citation>
    <scope>NUCLEOTIDE SEQUENCE</scope>
</reference>
<evidence type="ECO:0000256" key="3">
    <source>
        <dbReference type="SAM" id="SignalP"/>
    </source>
</evidence>
<evidence type="ECO:0008006" key="5">
    <source>
        <dbReference type="Google" id="ProtNLM"/>
    </source>
</evidence>
<feature type="transmembrane region" description="Helical" evidence="2">
    <location>
        <begin position="576"/>
        <end position="605"/>
    </location>
</feature>
<dbReference type="AlphaFoldDB" id="A0A8D8SPJ7"/>
<keyword evidence="2" id="KW-1133">Transmembrane helix</keyword>